<accession>A0A2A4SSH0</accession>
<dbReference type="EMBL" id="NVSR01000126">
    <property type="protein sequence ID" value="PCI24198.1"/>
    <property type="molecule type" value="Genomic_DNA"/>
</dbReference>
<dbReference type="SUPFAM" id="SSF48452">
    <property type="entry name" value="TPR-like"/>
    <property type="match status" value="2"/>
</dbReference>
<reference evidence="2" key="1">
    <citation type="submission" date="2017-08" db="EMBL/GenBank/DDBJ databases">
        <title>A dynamic microbial community with high functional redundancy inhabits the cold, oxic subseafloor aquifer.</title>
        <authorList>
            <person name="Tully B.J."/>
            <person name="Wheat C.G."/>
            <person name="Glazer B.T."/>
            <person name="Huber J.A."/>
        </authorList>
    </citation>
    <scope>NUCLEOTIDE SEQUENCE [LARGE SCALE GENOMIC DNA]</scope>
</reference>
<evidence type="ECO:0000313" key="1">
    <source>
        <dbReference type="EMBL" id="PCI24198.1"/>
    </source>
</evidence>
<dbReference type="Proteomes" id="UP000218113">
    <property type="component" value="Unassembled WGS sequence"/>
</dbReference>
<proteinExistence type="predicted"/>
<protein>
    <recommendedName>
        <fullName evidence="3">Tetratricopeptide repeat protein</fullName>
    </recommendedName>
</protein>
<dbReference type="Gene3D" id="1.25.40.10">
    <property type="entry name" value="Tetratricopeptide repeat domain"/>
    <property type="match status" value="2"/>
</dbReference>
<evidence type="ECO:0000313" key="2">
    <source>
        <dbReference type="Proteomes" id="UP000218113"/>
    </source>
</evidence>
<name>A0A2A4SSH0_9DELT</name>
<feature type="non-terminal residue" evidence="1">
    <location>
        <position position="630"/>
    </location>
</feature>
<sequence>MMTKQKKRKKIRNQPPPLLLENEAYYYTQLRAALRNESIHGASEALKKVRKCNPQAELKEEQLRLHLMRSTARIKAKDFPSALQDLEKVQLLEPEDIRFFQGMARYFLDSDQLQQGLEWFQIRFYQDQLPKDAAIYCLKFLILLKQWPQLETLVQNQKSQFWAADLHWVRGILHLRAGEQAEAIESFAKTKKSGQWMHQAPAWNAWIKLRQHHPRTFSAINGLPESEIKKHLGSKACLIFPDSHWNYRFILPNTKENTYYKLLDELETKEWSRAADILPKLEKNKYILSLDPQIVGRIYRLAGWQAWSEYQNINKAVFFWRKALAKSPDDLPFRISLAILLGENPLHFELAIFHETEVLLRKKAKQQPATFSVAQLQYNLAELKALEAGVQYCNDKPRKAKQCCIAAEKVAPESPYVLASLVSLYHGEREPKKIMPYLERLFEQNKKDPSIYCDLKDIYQQLNEASKLSRLRSQYGEFFGDHVHSEHELNILFGYTLQAKDPGLLQFLLEKKIRPSAPNHFILELGNCFYELFSNLDGSDDHKKERNIKKFVLPGMIECLLKEHRENLPLQAKLMELVTCGLVKVKLTGIANLLSSFEKRLMLQTNNFEAHHSYVIIQILQNVSNKQLAS</sequence>
<organism evidence="1 2">
    <name type="scientific">SAR324 cluster bacterium</name>
    <dbReference type="NCBI Taxonomy" id="2024889"/>
    <lineage>
        <taxon>Bacteria</taxon>
        <taxon>Deltaproteobacteria</taxon>
        <taxon>SAR324 cluster</taxon>
    </lineage>
</organism>
<gene>
    <name evidence="1" type="ORF">COB67_11790</name>
</gene>
<dbReference type="InterPro" id="IPR011990">
    <property type="entry name" value="TPR-like_helical_dom_sf"/>
</dbReference>
<comment type="caution">
    <text evidence="1">The sequence shown here is derived from an EMBL/GenBank/DDBJ whole genome shotgun (WGS) entry which is preliminary data.</text>
</comment>
<dbReference type="AlphaFoldDB" id="A0A2A4SSH0"/>
<evidence type="ECO:0008006" key="3">
    <source>
        <dbReference type="Google" id="ProtNLM"/>
    </source>
</evidence>